<evidence type="ECO:0000313" key="5">
    <source>
        <dbReference type="Proteomes" id="UP000567293"/>
    </source>
</evidence>
<comment type="caution">
    <text evidence="4">The sequence shown here is derived from an EMBL/GenBank/DDBJ whole genome shotgun (WGS) entry which is preliminary data.</text>
</comment>
<sequence length="339" mass="36735">MQVRDLLLAERTLRSSPIFTFTAVLTIALGVGASTAIFSVTNAVLLRPLPYKDPNQLVILPTDMRNRGVKDFPFSNANFIDLRDGTKNEFQGVAGVFTFPFTLAGDDGLPEQVHVGIVTTNYFQLVGARISFGRDFTDDDGQPQPPPPAPGTQSTTPPPPRLPAMAIISYEYFQRRFGGNPDALGQTLNKGKPFSPRIVGVLAPHFQIYFPASADLEAAPEIWVANRLGYNAAQRLSVSMRVIGRLQPGMTIERAQAAVDQVAAAARKDFSILNTAGYAIRVEPMRQHLVSEVRPAILALMGAVIFLLLIACANVANLLLVRGSLRQRELAIRSAIGAG</sequence>
<evidence type="ECO:0000313" key="4">
    <source>
        <dbReference type="EMBL" id="MBA0088994.1"/>
    </source>
</evidence>
<keyword evidence="2" id="KW-0812">Transmembrane</keyword>
<proteinExistence type="predicted"/>
<dbReference type="Proteomes" id="UP000567293">
    <property type="component" value="Unassembled WGS sequence"/>
</dbReference>
<evidence type="ECO:0000256" key="2">
    <source>
        <dbReference type="SAM" id="Phobius"/>
    </source>
</evidence>
<dbReference type="InterPro" id="IPR025857">
    <property type="entry name" value="MacB_PCD"/>
</dbReference>
<dbReference type="AlphaFoldDB" id="A0A7V8T0A3"/>
<keyword evidence="2" id="KW-0472">Membrane</keyword>
<keyword evidence="5" id="KW-1185">Reference proteome</keyword>
<feature type="region of interest" description="Disordered" evidence="1">
    <location>
        <begin position="134"/>
        <end position="160"/>
    </location>
</feature>
<dbReference type="InterPro" id="IPR050250">
    <property type="entry name" value="Macrolide_Exporter_MacB"/>
</dbReference>
<organism evidence="4 5">
    <name type="scientific">Candidatus Acidiferrum panamense</name>
    <dbReference type="NCBI Taxonomy" id="2741543"/>
    <lineage>
        <taxon>Bacteria</taxon>
        <taxon>Pseudomonadati</taxon>
        <taxon>Acidobacteriota</taxon>
        <taxon>Terriglobia</taxon>
        <taxon>Candidatus Acidiferrales</taxon>
        <taxon>Candidatus Acidiferrum</taxon>
    </lineage>
</organism>
<feature type="transmembrane region" description="Helical" evidence="2">
    <location>
        <begin position="296"/>
        <end position="320"/>
    </location>
</feature>
<keyword evidence="2" id="KW-1133">Transmembrane helix</keyword>
<dbReference type="GO" id="GO:0022857">
    <property type="term" value="F:transmembrane transporter activity"/>
    <property type="evidence" value="ECO:0007669"/>
    <property type="project" value="TreeGrafter"/>
</dbReference>
<dbReference type="EMBL" id="JACDQQ010002785">
    <property type="protein sequence ID" value="MBA0088994.1"/>
    <property type="molecule type" value="Genomic_DNA"/>
</dbReference>
<dbReference type="PANTHER" id="PTHR30572:SF4">
    <property type="entry name" value="ABC TRANSPORTER PERMEASE YTRF"/>
    <property type="match status" value="1"/>
</dbReference>
<feature type="non-terminal residue" evidence="4">
    <location>
        <position position="339"/>
    </location>
</feature>
<gene>
    <name evidence="4" type="ORF">HRJ53_28730</name>
</gene>
<dbReference type="PANTHER" id="PTHR30572">
    <property type="entry name" value="MEMBRANE COMPONENT OF TRANSPORTER-RELATED"/>
    <property type="match status" value="1"/>
</dbReference>
<protein>
    <submittedName>
        <fullName evidence="4">ABC transporter permease</fullName>
    </submittedName>
</protein>
<evidence type="ECO:0000259" key="3">
    <source>
        <dbReference type="Pfam" id="PF12704"/>
    </source>
</evidence>
<feature type="compositionally biased region" description="Pro residues" evidence="1">
    <location>
        <begin position="143"/>
        <end position="160"/>
    </location>
</feature>
<feature type="transmembrane region" description="Helical" evidence="2">
    <location>
        <begin position="21"/>
        <end position="46"/>
    </location>
</feature>
<reference evidence="4" key="1">
    <citation type="submission" date="2020-06" db="EMBL/GenBank/DDBJ databases">
        <title>Legume-microbial interactions unlock mineral nutrients during tropical forest succession.</title>
        <authorList>
            <person name="Epihov D.Z."/>
        </authorList>
    </citation>
    <scope>NUCLEOTIDE SEQUENCE [LARGE SCALE GENOMIC DNA]</scope>
    <source>
        <strain evidence="4">Pan2503</strain>
    </source>
</reference>
<name>A0A7V8T0A3_9BACT</name>
<accession>A0A7V8T0A3</accession>
<evidence type="ECO:0000256" key="1">
    <source>
        <dbReference type="SAM" id="MobiDB-lite"/>
    </source>
</evidence>
<feature type="domain" description="MacB-like periplasmic core" evidence="3">
    <location>
        <begin position="20"/>
        <end position="261"/>
    </location>
</feature>
<dbReference type="Pfam" id="PF12704">
    <property type="entry name" value="MacB_PCD"/>
    <property type="match status" value="1"/>
</dbReference>
<dbReference type="GO" id="GO:0005886">
    <property type="term" value="C:plasma membrane"/>
    <property type="evidence" value="ECO:0007669"/>
    <property type="project" value="TreeGrafter"/>
</dbReference>